<feature type="binding site" evidence="8">
    <location>
        <position position="167"/>
    </location>
    <ligand>
        <name>S-adenosyl-L-methionine</name>
        <dbReference type="ChEBI" id="CHEBI:59789"/>
    </ligand>
</feature>
<feature type="binding site" evidence="8">
    <location>
        <position position="142"/>
    </location>
    <ligand>
        <name>(3R)-3-methyl-D-ornithine</name>
        <dbReference type="ChEBI" id="CHEBI:64642"/>
    </ligand>
</feature>
<feature type="binding site" evidence="8">
    <location>
        <position position="178"/>
    </location>
    <ligand>
        <name>S-adenosyl-L-methionine</name>
        <dbReference type="ChEBI" id="CHEBI:59789"/>
    </ligand>
</feature>
<dbReference type="GO" id="GO:0016740">
    <property type="term" value="F:transferase activity"/>
    <property type="evidence" value="ECO:0007669"/>
    <property type="project" value="TreeGrafter"/>
</dbReference>
<evidence type="ECO:0000256" key="5">
    <source>
        <dbReference type="ARBA" id="ARBA00023014"/>
    </source>
</evidence>
<dbReference type="PANTHER" id="PTHR43726:SF1">
    <property type="entry name" value="BIOTIN SYNTHASE"/>
    <property type="match status" value="1"/>
</dbReference>
<evidence type="ECO:0000313" key="10">
    <source>
        <dbReference type="EMBL" id="RPF42639.1"/>
    </source>
</evidence>
<dbReference type="AlphaFoldDB" id="A0A3N5AAL5"/>
<dbReference type="GO" id="GO:0044272">
    <property type="term" value="P:sulfur compound biosynthetic process"/>
    <property type="evidence" value="ECO:0007669"/>
    <property type="project" value="UniProtKB-ARBA"/>
</dbReference>
<evidence type="ECO:0000256" key="4">
    <source>
        <dbReference type="ARBA" id="ARBA00023004"/>
    </source>
</evidence>
<dbReference type="PIRSF" id="PIRSF004762">
    <property type="entry name" value="CHP00423"/>
    <property type="match status" value="1"/>
</dbReference>
<dbReference type="SFLD" id="SFLDG01082">
    <property type="entry name" value="B12-binding_domain_containing"/>
    <property type="match status" value="1"/>
</dbReference>
<protein>
    <submittedName>
        <fullName evidence="10">Iron-only hydrogenase maturation protein HydE</fullName>
    </submittedName>
</protein>
<dbReference type="RefSeq" id="WP_123931066.1">
    <property type="nucleotide sequence ID" value="NZ_RKRE01000003.1"/>
</dbReference>
<evidence type="ECO:0000256" key="8">
    <source>
        <dbReference type="PIRSR" id="PIRSR004762-2"/>
    </source>
</evidence>
<dbReference type="SFLD" id="SFLDG01280">
    <property type="entry name" value="HydE/PylB-like"/>
    <property type="match status" value="1"/>
</dbReference>
<dbReference type="InterPro" id="IPR013785">
    <property type="entry name" value="Aldolase_TIM"/>
</dbReference>
<evidence type="ECO:0000256" key="6">
    <source>
        <dbReference type="ARBA" id="ARBA00034078"/>
    </source>
</evidence>
<dbReference type="EMBL" id="RKRE01000003">
    <property type="protein sequence ID" value="RPF42639.1"/>
    <property type="molecule type" value="Genomic_DNA"/>
</dbReference>
<evidence type="ECO:0000313" key="11">
    <source>
        <dbReference type="Proteomes" id="UP000282654"/>
    </source>
</evidence>
<comment type="caution">
    <text evidence="10">The sequence shown here is derived from an EMBL/GenBank/DDBJ whole genome shotgun (WGS) entry which is preliminary data.</text>
</comment>
<proteinExistence type="predicted"/>
<keyword evidence="4 7" id="KW-0408">Iron</keyword>
<dbReference type="InterPro" id="IPR034422">
    <property type="entry name" value="HydE/PylB-like"/>
</dbReference>
<dbReference type="SMART" id="SM00729">
    <property type="entry name" value="Elp3"/>
    <property type="match status" value="1"/>
</dbReference>
<dbReference type="Proteomes" id="UP000282654">
    <property type="component" value="Unassembled WGS sequence"/>
</dbReference>
<dbReference type="NCBIfam" id="TIGR03956">
    <property type="entry name" value="rSAM_HydE"/>
    <property type="match status" value="1"/>
</dbReference>
<evidence type="ECO:0000256" key="1">
    <source>
        <dbReference type="ARBA" id="ARBA00022485"/>
    </source>
</evidence>
<dbReference type="InterPro" id="IPR006638">
    <property type="entry name" value="Elp3/MiaA/NifB-like_rSAM"/>
</dbReference>
<dbReference type="SMART" id="SM00876">
    <property type="entry name" value="BATS"/>
    <property type="match status" value="1"/>
</dbReference>
<dbReference type="InterPro" id="IPR010722">
    <property type="entry name" value="BATS_dom"/>
</dbReference>
<dbReference type="SFLD" id="SFLDF00348">
    <property type="entry name" value="FeFe_hydrogenase_maturase_(Hyd"/>
    <property type="match status" value="1"/>
</dbReference>
<sequence>MSAPREEFAAALAKAVATSRLEREEIILLLNAQGEEMEALCQAADAVRAKYLGRTVHLRAVIEFSNYCVRNCFYCGLRRDNRRLSRYRMTPAEIFTAARRARAEGFRTVVLQAGEDPSYHLRELCRLVYRLKSELDVAVTLSVGDLSREAYRELRAAGADRYLLKHETADPALFASLRPGTTFTARVKRLHWLRELGYQVGSGNIVGLPGQTIASLAADILLLKELDVEMAGIGPFIPHPATPLGAFPPGSLSLTLKVLAVTRLLLPLAHLPATTAVATLSPEGRRRALKAGANVVMPDLTPFPYRQHYAIYPGKTRPRGEGRDAFRWWQQELAKIGREVDCGYGHSPKATLIFQ</sequence>
<gene>
    <name evidence="10" type="ORF">EDD75_1744</name>
</gene>
<dbReference type="InterPro" id="IPR007197">
    <property type="entry name" value="rSAM"/>
</dbReference>
<keyword evidence="5 7" id="KW-0411">Iron-sulfur</keyword>
<dbReference type="GO" id="GO:0042364">
    <property type="term" value="P:water-soluble vitamin biosynthetic process"/>
    <property type="evidence" value="ECO:0007669"/>
    <property type="project" value="UniProtKB-ARBA"/>
</dbReference>
<comment type="cofactor">
    <cofactor evidence="6">
        <name>[2Fe-2S] cluster</name>
        <dbReference type="ChEBI" id="CHEBI:190135"/>
    </cofactor>
</comment>
<feature type="binding site" evidence="8">
    <location>
        <position position="186"/>
    </location>
    <ligand>
        <name>S-adenosyl-L-methionine</name>
        <dbReference type="ChEBI" id="CHEBI:59789"/>
    </ligand>
</feature>
<dbReference type="PROSITE" id="PS51918">
    <property type="entry name" value="RADICAL_SAM"/>
    <property type="match status" value="1"/>
</dbReference>
<dbReference type="CDD" id="cd01335">
    <property type="entry name" value="Radical_SAM"/>
    <property type="match status" value="1"/>
</dbReference>
<feature type="binding site" evidence="7">
    <location>
        <position position="72"/>
    </location>
    <ligand>
        <name>[4Fe-4S] cluster</name>
        <dbReference type="ChEBI" id="CHEBI:49883"/>
        <note>4Fe-4S-S-AdoMet</note>
    </ligand>
</feature>
<comment type="cofactor">
    <cofactor evidence="7">
        <name>[4Fe-4S] cluster</name>
        <dbReference type="ChEBI" id="CHEBI:49883"/>
    </cofactor>
    <text evidence="7">Binds 1 [4Fe-4S] cluster. The cluster is coordinated with 3 cysteines and an exchangeable S-adenosyl-L-methionine.</text>
</comment>
<evidence type="ECO:0000256" key="7">
    <source>
        <dbReference type="PIRSR" id="PIRSR004762-1"/>
    </source>
</evidence>
<organism evidence="10 11">
    <name type="scientific">Thermodesulfitimonas autotrophica</name>
    <dbReference type="NCBI Taxonomy" id="1894989"/>
    <lineage>
        <taxon>Bacteria</taxon>
        <taxon>Bacillati</taxon>
        <taxon>Bacillota</taxon>
        <taxon>Clostridia</taxon>
        <taxon>Thermoanaerobacterales</taxon>
        <taxon>Thermoanaerobacteraceae</taxon>
        <taxon>Thermodesulfitimonas</taxon>
    </lineage>
</organism>
<feature type="domain" description="Radical SAM core" evidence="9">
    <location>
        <begin position="54"/>
        <end position="274"/>
    </location>
</feature>
<evidence type="ECO:0000256" key="2">
    <source>
        <dbReference type="ARBA" id="ARBA00022691"/>
    </source>
</evidence>
<dbReference type="Gene3D" id="3.20.20.70">
    <property type="entry name" value="Aldolase class I"/>
    <property type="match status" value="1"/>
</dbReference>
<dbReference type="GO" id="GO:0051539">
    <property type="term" value="F:4 iron, 4 sulfur cluster binding"/>
    <property type="evidence" value="ECO:0007669"/>
    <property type="project" value="UniProtKB-KW"/>
</dbReference>
<dbReference type="GO" id="GO:0046872">
    <property type="term" value="F:metal ion binding"/>
    <property type="evidence" value="ECO:0007669"/>
    <property type="project" value="UniProtKB-KW"/>
</dbReference>
<keyword evidence="3" id="KW-0479">Metal-binding</keyword>
<dbReference type="SUPFAM" id="SSF102114">
    <property type="entry name" value="Radical SAM enzymes"/>
    <property type="match status" value="1"/>
</dbReference>
<reference evidence="10 11" key="1">
    <citation type="submission" date="2018-11" db="EMBL/GenBank/DDBJ databases">
        <title>Genomic Encyclopedia of Type Strains, Phase IV (KMG-IV): sequencing the most valuable type-strain genomes for metagenomic binning, comparative biology and taxonomic classification.</title>
        <authorList>
            <person name="Goeker M."/>
        </authorList>
    </citation>
    <scope>NUCLEOTIDE SEQUENCE [LARGE SCALE GENOMIC DNA]</scope>
    <source>
        <strain evidence="10 11">DSM 102936</strain>
    </source>
</reference>
<dbReference type="SFLD" id="SFLDG01060">
    <property type="entry name" value="BATS_domain_containing"/>
    <property type="match status" value="1"/>
</dbReference>
<keyword evidence="1 7" id="KW-0004">4Fe-4S</keyword>
<evidence type="ECO:0000259" key="9">
    <source>
        <dbReference type="PROSITE" id="PS51918"/>
    </source>
</evidence>
<dbReference type="InterPro" id="IPR058240">
    <property type="entry name" value="rSAM_sf"/>
</dbReference>
<accession>A0A3N5AAL5</accession>
<feature type="binding site" evidence="7">
    <location>
        <position position="75"/>
    </location>
    <ligand>
        <name>[4Fe-4S] cluster</name>
        <dbReference type="ChEBI" id="CHEBI:49883"/>
        <note>4Fe-4S-S-AdoMet</note>
    </ligand>
</feature>
<dbReference type="Pfam" id="PF04055">
    <property type="entry name" value="Radical_SAM"/>
    <property type="match status" value="1"/>
</dbReference>
<keyword evidence="11" id="KW-1185">Reference proteome</keyword>
<feature type="binding site" evidence="7">
    <location>
        <position position="68"/>
    </location>
    <ligand>
        <name>[4Fe-4S] cluster</name>
        <dbReference type="ChEBI" id="CHEBI:49883"/>
        <note>4Fe-4S-S-AdoMet</note>
    </ligand>
</feature>
<dbReference type="OrthoDB" id="9775764at2"/>
<keyword evidence="2 7" id="KW-0949">S-adenosyl-L-methionine</keyword>
<dbReference type="SFLD" id="SFLDS00029">
    <property type="entry name" value="Radical_SAM"/>
    <property type="match status" value="1"/>
</dbReference>
<dbReference type="PANTHER" id="PTHR43726">
    <property type="entry name" value="3-METHYLORNITHINE SYNTHASE"/>
    <property type="match status" value="1"/>
</dbReference>
<name>A0A3N5AAL5_9THEO</name>
<evidence type="ECO:0000256" key="3">
    <source>
        <dbReference type="ARBA" id="ARBA00022723"/>
    </source>
</evidence>
<dbReference type="InterPro" id="IPR024021">
    <property type="entry name" value="FeFe-hyd_HydE_rSAM"/>
</dbReference>